<dbReference type="Gene3D" id="3.40.50.410">
    <property type="entry name" value="von Willebrand factor, type A domain"/>
    <property type="match status" value="1"/>
</dbReference>
<dbReference type="Pfam" id="PF00023">
    <property type="entry name" value="Ank"/>
    <property type="match status" value="1"/>
</dbReference>
<evidence type="ECO:0000256" key="3">
    <source>
        <dbReference type="PROSITE-ProRule" id="PRU00023"/>
    </source>
</evidence>
<dbReference type="InterPro" id="IPR023631">
    <property type="entry name" value="Amidase_dom"/>
</dbReference>
<dbReference type="SUPFAM" id="SSF75304">
    <property type="entry name" value="Amidase signature (AS) enzymes"/>
    <property type="match status" value="1"/>
</dbReference>
<organism evidence="5 6">
    <name type="scientific">Bionectria ochroleuca</name>
    <name type="common">Gliocladium roseum</name>
    <dbReference type="NCBI Taxonomy" id="29856"/>
    <lineage>
        <taxon>Eukaryota</taxon>
        <taxon>Fungi</taxon>
        <taxon>Dikarya</taxon>
        <taxon>Ascomycota</taxon>
        <taxon>Pezizomycotina</taxon>
        <taxon>Sordariomycetes</taxon>
        <taxon>Hypocreomycetidae</taxon>
        <taxon>Hypocreales</taxon>
        <taxon>Bionectriaceae</taxon>
        <taxon>Clonostachys</taxon>
    </lineage>
</organism>
<dbReference type="Gene3D" id="3.90.1300.10">
    <property type="entry name" value="Amidase signature (AS) domain"/>
    <property type="match status" value="1"/>
</dbReference>
<comment type="similarity">
    <text evidence="1">Belongs to the amidase family.</text>
</comment>
<dbReference type="InterPro" id="IPR036928">
    <property type="entry name" value="AS_sf"/>
</dbReference>
<dbReference type="Proteomes" id="UP000616885">
    <property type="component" value="Unassembled WGS sequence"/>
</dbReference>
<protein>
    <recommendedName>
        <fullName evidence="4">Amidase domain-containing protein</fullName>
    </recommendedName>
</protein>
<sequence>MATIHSEARAGTLTSAKLAGYLQQGVDINEIDVSGTGFTPLSAAAKSGHQTVVELLLNNGASPSKKSYGMTPLYIAANARKNRAEIVRLILNRHVNVDETDAQVDDETPLMVAITRAKDPVVVNMLIDAGASLQAKNDKGQTAKSMAQLSGNPDIQRAASPGQQQAGTAELINLLVNFVLFILAYVNSGILKDVAKGVVSNLYNIGDTAPDQDLVREIGEPTTADDFKREIDQYVKDSDLGQFFAPGNDYLNKVAEKAIELKDDPRNHLKKPEQIKGLVRLALYQPVFYCDDSGSMQIAIHDSDNNVIGTRMDGMRSLVQRMASIATRLVPDGKGAHIRFINSNKTGQDLNADQIDQMLQFDPDGGTNIGTNMTKRILEPMIYDELDKSGGALERPLLVLTITDGEPSPEPRDTFKKAIESCGRRLEEKQYPQESAMFLISQVGNSPEADAFLDSLSGDPAIDRVLYRTSERLHERFADLRDNEEGLEEWRLAHDKAQSTLSKIRPGWRLPKTTLEEAKRRSDITGEFIQNLLTENDVAITELEASELISKMAQKELSAESVATAFCKRAAFAHQLNNCLHEIFFDQAIERARKLDDHLEKTGALVGPLHGLPISLKVQFHVKGVETTMGYVGWIGTFEGKKDTKKEMNTNSAIVDDLISLGAVLYCKTSLPQTLLLGETHNNIVGYTMNPNIQQLSCGGSSGGEGALQALRGGSVRIPSSFCGTMAIKPSASRFSYKDVANSMPGQLGAPSAIGFMSTSFSSLRLIMKSIIATEPWLRDLSLCPLPWRNEQELSLSSPPELCFGLVNCDGMVSPHPPVARAISILKTALEKSGHTTIPWSPKPNHETGTTIHGKYIESDGGADIFNQLKLSGEPLIPEKAKDMGKRPRKPMSLIEYQELGIQLKSYRESYQVYWNSTAAITKTGRPVDAIIMPVSPHAAVIPGKYYHYGYSEIVNLLDYTSVTIPVTRASKTIDSVDEKYEPLNETDCLNWKACKSPTYDPDSYDGAPVGLQIVGQRFQEEYILSIAEILEAALQASGDDKH</sequence>
<evidence type="ECO:0000313" key="5">
    <source>
        <dbReference type="EMBL" id="KAF9754312.1"/>
    </source>
</evidence>
<feature type="repeat" description="ANK" evidence="3">
    <location>
        <begin position="36"/>
        <end position="68"/>
    </location>
</feature>
<dbReference type="PANTHER" id="PTHR46072:SF8">
    <property type="entry name" value="AMIDASE DOMAIN-CONTAINING PROTEIN"/>
    <property type="match status" value="1"/>
</dbReference>
<dbReference type="EMBL" id="JADCTT010000004">
    <property type="protein sequence ID" value="KAF9754312.1"/>
    <property type="molecule type" value="Genomic_DNA"/>
</dbReference>
<accession>A0A8H7NEG2</accession>
<dbReference type="InterPro" id="IPR002110">
    <property type="entry name" value="Ankyrin_rpt"/>
</dbReference>
<evidence type="ECO:0000256" key="1">
    <source>
        <dbReference type="ARBA" id="ARBA00009199"/>
    </source>
</evidence>
<evidence type="ECO:0000259" key="4">
    <source>
        <dbReference type="Pfam" id="PF01425"/>
    </source>
</evidence>
<dbReference type="GO" id="GO:0016787">
    <property type="term" value="F:hydrolase activity"/>
    <property type="evidence" value="ECO:0007669"/>
    <property type="project" value="UniProtKB-KW"/>
</dbReference>
<dbReference type="Pfam" id="PF01425">
    <property type="entry name" value="Amidase"/>
    <property type="match status" value="1"/>
</dbReference>
<keyword evidence="3" id="KW-0040">ANK repeat</keyword>
<dbReference type="Gene3D" id="1.25.40.20">
    <property type="entry name" value="Ankyrin repeat-containing domain"/>
    <property type="match status" value="1"/>
</dbReference>
<dbReference type="InterPro" id="IPR036465">
    <property type="entry name" value="vWFA_dom_sf"/>
</dbReference>
<dbReference type="PANTHER" id="PTHR46072">
    <property type="entry name" value="AMIDASE-RELATED-RELATED"/>
    <property type="match status" value="1"/>
</dbReference>
<proteinExistence type="inferred from homology"/>
<feature type="repeat" description="ANK" evidence="3">
    <location>
        <begin position="68"/>
        <end position="102"/>
    </location>
</feature>
<feature type="domain" description="Amidase" evidence="4">
    <location>
        <begin position="563"/>
        <end position="1025"/>
    </location>
</feature>
<reference evidence="5" key="1">
    <citation type="submission" date="2020-10" db="EMBL/GenBank/DDBJ databases">
        <title>High-Quality Genome Resource of Clonostachys rosea strain S41 by Oxford Nanopore Long-Read Sequencing.</title>
        <authorList>
            <person name="Wang H."/>
        </authorList>
    </citation>
    <scope>NUCLEOTIDE SEQUENCE</scope>
    <source>
        <strain evidence="5">S41</strain>
    </source>
</reference>
<feature type="repeat" description="ANK" evidence="3">
    <location>
        <begin position="105"/>
        <end position="138"/>
    </location>
</feature>
<comment type="caution">
    <text evidence="5">The sequence shown here is derived from an EMBL/GenBank/DDBJ whole genome shotgun (WGS) entry which is preliminary data.</text>
</comment>
<dbReference type="PROSITE" id="PS50297">
    <property type="entry name" value="ANK_REP_REGION"/>
    <property type="match status" value="3"/>
</dbReference>
<dbReference type="AlphaFoldDB" id="A0A8H7NEG2"/>
<evidence type="ECO:0000256" key="2">
    <source>
        <dbReference type="ARBA" id="ARBA00022801"/>
    </source>
</evidence>
<gene>
    <name evidence="5" type="ORF">IM811_013070</name>
</gene>
<evidence type="ECO:0000313" key="6">
    <source>
        <dbReference type="Proteomes" id="UP000616885"/>
    </source>
</evidence>
<dbReference type="SMART" id="SM00248">
    <property type="entry name" value="ANK"/>
    <property type="match status" value="3"/>
</dbReference>
<name>A0A8H7NEG2_BIOOC</name>
<dbReference type="InterPro" id="IPR036770">
    <property type="entry name" value="Ankyrin_rpt-contain_sf"/>
</dbReference>
<dbReference type="SUPFAM" id="SSF48403">
    <property type="entry name" value="Ankyrin repeat"/>
    <property type="match status" value="1"/>
</dbReference>
<dbReference type="Pfam" id="PF12796">
    <property type="entry name" value="Ank_2"/>
    <property type="match status" value="1"/>
</dbReference>
<dbReference type="PROSITE" id="PS50088">
    <property type="entry name" value="ANK_REPEAT"/>
    <property type="match status" value="3"/>
</dbReference>
<keyword evidence="2" id="KW-0378">Hydrolase</keyword>